<dbReference type="PROSITE" id="PS00134">
    <property type="entry name" value="TRYPSIN_HIS"/>
    <property type="match status" value="1"/>
</dbReference>
<dbReference type="FunFam" id="2.40.10.10:FF:000068">
    <property type="entry name" value="transmembrane protease serine 2"/>
    <property type="match status" value="1"/>
</dbReference>
<keyword evidence="5" id="KW-0645">Protease</keyword>
<sequence>MIQLKNKFIRLLFATIILILLFHFVYSQKEKSILKTNNSNLSKNNDFFLPRSNKLQKFRTKIVRIKRTKTVSTARCGSPSVVPQINRIINGSKAEPFSWPWIVSISQVLEDTNKHVCAGTIISVDYILTAAHCLRERTFKKFLITAGLESLNDQKTKQNTYEIKKFIIHPEYNHSLYKNDIALIVLNRSLKFSEKILPICLPPYETESIVYKNKVFVIGWGSNTGFWDDNSNYLKQTALTILDRKNYNICNNALADYYCALDKSGINSNICFGDSGGPMMLKINEKWYLYGLSNFLTVLNSFNIFNPICDNYRPSYFVNIFKYLDWILLFLNK</sequence>
<keyword evidence="5" id="KW-0720">Serine protease</keyword>
<dbReference type="InterPro" id="IPR001254">
    <property type="entry name" value="Trypsin_dom"/>
</dbReference>
<dbReference type="PRINTS" id="PR00722">
    <property type="entry name" value="CHYMOTRYPSIN"/>
</dbReference>
<keyword evidence="5" id="KW-0378">Hydrolase</keyword>
<evidence type="ECO:0000313" key="7">
    <source>
        <dbReference type="EMBL" id="CAF0764475.1"/>
    </source>
</evidence>
<dbReference type="PANTHER" id="PTHR24252">
    <property type="entry name" value="ACROSIN-RELATED"/>
    <property type="match status" value="1"/>
</dbReference>
<evidence type="ECO:0000256" key="5">
    <source>
        <dbReference type="RuleBase" id="RU363034"/>
    </source>
</evidence>
<comment type="catalytic activity">
    <reaction evidence="1">
        <text>Preferential cleavage: Arg-|-Xaa, Lys-|-Xaa.</text>
        <dbReference type="EC" id="3.4.21.10"/>
    </reaction>
</comment>
<dbReference type="SMART" id="SM00020">
    <property type="entry name" value="Tryp_SPc"/>
    <property type="match status" value="1"/>
</dbReference>
<proteinExistence type="predicted"/>
<dbReference type="InterPro" id="IPR033116">
    <property type="entry name" value="TRYPSIN_SER"/>
</dbReference>
<dbReference type="PROSITE" id="PS00135">
    <property type="entry name" value="TRYPSIN_SER"/>
    <property type="match status" value="1"/>
</dbReference>
<keyword evidence="4" id="KW-1015">Disulfide bond</keyword>
<accession>A0A813QAV7</accession>
<dbReference type="EMBL" id="CAJNOC010000462">
    <property type="protein sequence ID" value="CAF0764475.1"/>
    <property type="molecule type" value="Genomic_DNA"/>
</dbReference>
<dbReference type="EC" id="3.4.21.10" evidence="2"/>
<evidence type="ECO:0000256" key="2">
    <source>
        <dbReference type="ARBA" id="ARBA00012050"/>
    </source>
</evidence>
<dbReference type="Proteomes" id="UP000663879">
    <property type="component" value="Unassembled WGS sequence"/>
</dbReference>
<evidence type="ECO:0000259" key="6">
    <source>
        <dbReference type="PROSITE" id="PS50240"/>
    </source>
</evidence>
<evidence type="ECO:0000256" key="1">
    <source>
        <dbReference type="ARBA" id="ARBA00001656"/>
    </source>
</evidence>
<keyword evidence="8" id="KW-1185">Reference proteome</keyword>
<dbReference type="Pfam" id="PF00089">
    <property type="entry name" value="Trypsin"/>
    <property type="match status" value="1"/>
</dbReference>
<dbReference type="InterPro" id="IPR009003">
    <property type="entry name" value="Peptidase_S1_PA"/>
</dbReference>
<dbReference type="OrthoDB" id="10061449at2759"/>
<comment type="caution">
    <text evidence="7">The sequence shown here is derived from an EMBL/GenBank/DDBJ whole genome shotgun (WGS) entry which is preliminary data.</text>
</comment>
<dbReference type="AlphaFoldDB" id="A0A813QAV7"/>
<dbReference type="CDD" id="cd00190">
    <property type="entry name" value="Tryp_SPc"/>
    <property type="match status" value="1"/>
</dbReference>
<dbReference type="PANTHER" id="PTHR24252:SF8">
    <property type="entry name" value="ACROSIN"/>
    <property type="match status" value="1"/>
</dbReference>
<reference evidence="7" key="1">
    <citation type="submission" date="2021-02" db="EMBL/GenBank/DDBJ databases">
        <authorList>
            <person name="Nowell W R."/>
        </authorList>
    </citation>
    <scope>NUCLEOTIDE SEQUENCE</scope>
    <source>
        <strain evidence="7">Ploen Becks lab</strain>
    </source>
</reference>
<dbReference type="GO" id="GO:0006508">
    <property type="term" value="P:proteolysis"/>
    <property type="evidence" value="ECO:0007669"/>
    <property type="project" value="UniProtKB-KW"/>
</dbReference>
<feature type="domain" description="Peptidase S1" evidence="6">
    <location>
        <begin position="88"/>
        <end position="332"/>
    </location>
</feature>
<dbReference type="GO" id="GO:0004252">
    <property type="term" value="F:serine-type endopeptidase activity"/>
    <property type="evidence" value="ECO:0007669"/>
    <property type="project" value="InterPro"/>
</dbReference>
<evidence type="ECO:0000313" key="8">
    <source>
        <dbReference type="Proteomes" id="UP000663879"/>
    </source>
</evidence>
<dbReference type="Gene3D" id="2.40.10.10">
    <property type="entry name" value="Trypsin-like serine proteases"/>
    <property type="match status" value="1"/>
</dbReference>
<evidence type="ECO:0000256" key="4">
    <source>
        <dbReference type="ARBA" id="ARBA00023157"/>
    </source>
</evidence>
<dbReference type="PROSITE" id="PS50240">
    <property type="entry name" value="TRYPSIN_DOM"/>
    <property type="match status" value="1"/>
</dbReference>
<name>A0A813QAV7_9BILA</name>
<dbReference type="InterPro" id="IPR018114">
    <property type="entry name" value="TRYPSIN_HIS"/>
</dbReference>
<organism evidence="7 8">
    <name type="scientific">Brachionus calyciflorus</name>
    <dbReference type="NCBI Taxonomy" id="104777"/>
    <lineage>
        <taxon>Eukaryota</taxon>
        <taxon>Metazoa</taxon>
        <taxon>Spiralia</taxon>
        <taxon>Gnathifera</taxon>
        <taxon>Rotifera</taxon>
        <taxon>Eurotatoria</taxon>
        <taxon>Monogononta</taxon>
        <taxon>Pseudotrocha</taxon>
        <taxon>Ploima</taxon>
        <taxon>Brachionidae</taxon>
        <taxon>Brachionus</taxon>
    </lineage>
</organism>
<dbReference type="SUPFAM" id="SSF50494">
    <property type="entry name" value="Trypsin-like serine proteases"/>
    <property type="match status" value="1"/>
</dbReference>
<evidence type="ECO:0000256" key="3">
    <source>
        <dbReference type="ARBA" id="ARBA00017161"/>
    </source>
</evidence>
<dbReference type="InterPro" id="IPR001314">
    <property type="entry name" value="Peptidase_S1A"/>
</dbReference>
<gene>
    <name evidence="7" type="ORF">OXX778_LOCUS4612</name>
</gene>
<dbReference type="InterPro" id="IPR043504">
    <property type="entry name" value="Peptidase_S1_PA_chymotrypsin"/>
</dbReference>
<protein>
    <recommendedName>
        <fullName evidence="3">Acrosin</fullName>
        <ecNumber evidence="2">3.4.21.10</ecNumber>
    </recommendedName>
</protein>